<reference evidence="2 3" key="1">
    <citation type="submission" date="2019-06" db="EMBL/GenBank/DDBJ databases">
        <authorList>
            <person name="Rodrigo-Torres L."/>
            <person name="Arahal R. D."/>
            <person name="Lucena T."/>
        </authorList>
    </citation>
    <scope>NUCLEOTIDE SEQUENCE [LARGE SCALE GENOMIC DNA]</scope>
    <source>
        <strain evidence="2 3">SB0023/3</strain>
    </source>
</reference>
<feature type="region of interest" description="Disordered" evidence="1">
    <location>
        <begin position="14"/>
        <end position="47"/>
    </location>
</feature>
<dbReference type="OrthoDB" id="461984at2"/>
<feature type="compositionally biased region" description="Basic and acidic residues" evidence="1">
    <location>
        <begin position="15"/>
        <end position="35"/>
    </location>
</feature>
<dbReference type="Proteomes" id="UP000410984">
    <property type="component" value="Unassembled WGS sequence"/>
</dbReference>
<dbReference type="Gene3D" id="1.10.260.40">
    <property type="entry name" value="lambda repressor-like DNA-binding domains"/>
    <property type="match status" value="1"/>
</dbReference>
<evidence type="ECO:0000313" key="2">
    <source>
        <dbReference type="EMBL" id="VUD73379.1"/>
    </source>
</evidence>
<gene>
    <name evidence="2" type="ORF">MET9862_03994</name>
</gene>
<evidence type="ECO:0008006" key="4">
    <source>
        <dbReference type="Google" id="ProtNLM"/>
    </source>
</evidence>
<organism evidence="2 3">
    <name type="scientific">Methylobacterium symbioticum</name>
    <dbReference type="NCBI Taxonomy" id="2584084"/>
    <lineage>
        <taxon>Bacteria</taxon>
        <taxon>Pseudomonadati</taxon>
        <taxon>Pseudomonadota</taxon>
        <taxon>Alphaproteobacteria</taxon>
        <taxon>Hyphomicrobiales</taxon>
        <taxon>Methylobacteriaceae</taxon>
        <taxon>Methylobacterium</taxon>
    </lineage>
</organism>
<dbReference type="SUPFAM" id="SSF47413">
    <property type="entry name" value="lambda repressor-like DNA-binding domains"/>
    <property type="match status" value="1"/>
</dbReference>
<dbReference type="InterPro" id="IPR010982">
    <property type="entry name" value="Lambda_DNA-bd_dom_sf"/>
</dbReference>
<name>A0A509EIT7_9HYPH</name>
<sequence>MVKRSLESILAAAPDLDRERLEATTEEEIQRQAREDGEDPDASTNGYILVPAPADLRRSLDMTQEAFAAFLRVLTGTVRNWEQGRTPPDPAARTLLALVAADPAHAVAMLGKPTSSPLEGRRCVFRRSRPGIPGSSALLVQRRRARRFA</sequence>
<dbReference type="GO" id="GO:0003677">
    <property type="term" value="F:DNA binding"/>
    <property type="evidence" value="ECO:0007669"/>
    <property type="project" value="InterPro"/>
</dbReference>
<accession>A0A509EIT7</accession>
<dbReference type="CDD" id="cd00093">
    <property type="entry name" value="HTH_XRE"/>
    <property type="match status" value="1"/>
</dbReference>
<evidence type="ECO:0000313" key="3">
    <source>
        <dbReference type="Proteomes" id="UP000410984"/>
    </source>
</evidence>
<dbReference type="AlphaFoldDB" id="A0A509EIT7"/>
<dbReference type="InterPro" id="IPR001387">
    <property type="entry name" value="Cro/C1-type_HTH"/>
</dbReference>
<dbReference type="RefSeq" id="WP_053611531.1">
    <property type="nucleotide sequence ID" value="NZ_CABFPH010000069.1"/>
</dbReference>
<dbReference type="EMBL" id="CABFPH010000069">
    <property type="protein sequence ID" value="VUD73379.1"/>
    <property type="molecule type" value="Genomic_DNA"/>
</dbReference>
<protein>
    <recommendedName>
        <fullName evidence="4">Antitoxin HigA-2</fullName>
    </recommendedName>
</protein>
<keyword evidence="3" id="KW-1185">Reference proteome</keyword>
<evidence type="ECO:0000256" key="1">
    <source>
        <dbReference type="SAM" id="MobiDB-lite"/>
    </source>
</evidence>
<proteinExistence type="predicted"/>